<dbReference type="Gene3D" id="2.130.10.10">
    <property type="entry name" value="YVTN repeat-like/Quinoprotein amine dehydrogenase"/>
    <property type="match status" value="1"/>
</dbReference>
<evidence type="ECO:0000313" key="2">
    <source>
        <dbReference type="Proteomes" id="UP000761380"/>
    </source>
</evidence>
<proteinExistence type="predicted"/>
<dbReference type="Proteomes" id="UP000761380">
    <property type="component" value="Unassembled WGS sequence"/>
</dbReference>
<dbReference type="AlphaFoldDB" id="A0A927ZR13"/>
<accession>A0A927ZR13</accession>
<dbReference type="EMBL" id="SVBY01000022">
    <property type="protein sequence ID" value="MBE6092406.1"/>
    <property type="molecule type" value="Genomic_DNA"/>
</dbReference>
<reference evidence="1" key="1">
    <citation type="submission" date="2019-04" db="EMBL/GenBank/DDBJ databases">
        <title>Evolution of Biomass-Degrading Anaerobic Consortia Revealed by Metagenomics.</title>
        <authorList>
            <person name="Peng X."/>
        </authorList>
    </citation>
    <scope>NUCLEOTIDE SEQUENCE</scope>
    <source>
        <strain evidence="1">SIG240</strain>
    </source>
</reference>
<evidence type="ECO:0000313" key="1">
    <source>
        <dbReference type="EMBL" id="MBE6092406.1"/>
    </source>
</evidence>
<comment type="caution">
    <text evidence="1">The sequence shown here is derived from an EMBL/GenBank/DDBJ whole genome shotgun (WGS) entry which is preliminary data.</text>
</comment>
<gene>
    <name evidence="1" type="ORF">E7201_04405</name>
</gene>
<sequence length="797" mass="90500">MDNETKKDLTEMLADMHLVMSRTTWEKSQQTMLVQSILPQLQALAKTLQEDADRKTVIYFLPYKSSMWDSLESVYLAAQDDPSCEAYVMPIPYYDRNPDGSLGMMHYEGGQFPADIPVVDYRQVDLQAVCPDIIYIHNPYDYANYVTTIAPEYYAEQLKKLCKLLVYIPYYITSGAMGEGQALCPVYEHADYIVVQSESLRHFFDKSVPLSKIVGLGSPKADRVIRQCKNPPPAPVGWQEKMAGKKVYFYNTSLAGMLENTAVFFNKMRYVFKTFAAHPEVCLLWRPHPLTMATLESIRKPFVAEYEALRDYFIEHDLGIYDDTPEIETAIAYSDAYIGDGGTSVTALFGVAGKPLFILNNTLHKLPQKGDWRGALCDSACINSPWPQQISPWLITGSNRLFYSKNNDYHYEYIGKLCRDIASSFYWQAFPIGDRVYITPHHAQDILVLAAKDGQILKRVPLKKQLSKPEAFAGALQAGRYLFLLPTHYPAIVRYDTETDEVAYVEGNMEAFVTQVQNYWRRGGACIWQGKLLAIANNGRQILAVDCRTLENTVLDLPEHHQQGCMSMLPDGDRIWLLPMTGKCIIRWQPQQNTIQEYTDFPDDFQCANIINGAPCEDFPFSSAALTEKYLYLSPAWGNQFLRLDKATGEIMEWQPQLPPAKQVWGGYYSTNYTGYFLKEVQPGVWHYLYLPERAIFVIELATGKAERLAIELSENALQALKLGFDRFSPWLRYGCPEDAFNTLEDFLSGRIQGGKFDYVENLTAFGEVAANNDGSAGEKIHFFACEQLKRKGGSTP</sequence>
<protein>
    <recommendedName>
        <fullName evidence="3">CDP-Glycerol:Poly(Glycerophosphate) glycerophosphotransferase</fullName>
    </recommendedName>
</protein>
<organism evidence="1 2">
    <name type="scientific">Selenomonas ruminantium</name>
    <dbReference type="NCBI Taxonomy" id="971"/>
    <lineage>
        <taxon>Bacteria</taxon>
        <taxon>Bacillati</taxon>
        <taxon>Bacillota</taxon>
        <taxon>Negativicutes</taxon>
        <taxon>Selenomonadales</taxon>
        <taxon>Selenomonadaceae</taxon>
        <taxon>Selenomonas</taxon>
    </lineage>
</organism>
<name>A0A927ZR13_SELRU</name>
<evidence type="ECO:0008006" key="3">
    <source>
        <dbReference type="Google" id="ProtNLM"/>
    </source>
</evidence>
<dbReference type="SUPFAM" id="SSF63825">
    <property type="entry name" value="YWTD domain"/>
    <property type="match status" value="1"/>
</dbReference>
<dbReference type="InterPro" id="IPR015943">
    <property type="entry name" value="WD40/YVTN_repeat-like_dom_sf"/>
</dbReference>